<dbReference type="SUPFAM" id="SSF109854">
    <property type="entry name" value="DinB/YfiT-like putative metalloenzymes"/>
    <property type="match status" value="1"/>
</dbReference>
<dbReference type="InterPro" id="IPR034660">
    <property type="entry name" value="DinB/YfiT-like"/>
</dbReference>
<dbReference type="Proteomes" id="UP000269573">
    <property type="component" value="Unassembled WGS sequence"/>
</dbReference>
<dbReference type="AlphaFoldDB" id="A0A3M8CWP5"/>
<reference evidence="1 2" key="1">
    <citation type="submission" date="2018-10" db="EMBL/GenBank/DDBJ databases">
        <title>Phylogenomics of Brevibacillus.</title>
        <authorList>
            <person name="Dunlap C."/>
        </authorList>
    </citation>
    <scope>NUCLEOTIDE SEQUENCE [LARGE SCALE GENOMIC DNA]</scope>
    <source>
        <strain evidence="1 2">JCM 15774</strain>
    </source>
</reference>
<evidence type="ECO:0000313" key="1">
    <source>
        <dbReference type="EMBL" id="RNB79889.1"/>
    </source>
</evidence>
<dbReference type="InterPro" id="IPR011466">
    <property type="entry name" value="DUF1572"/>
</dbReference>
<keyword evidence="2" id="KW-1185">Reference proteome</keyword>
<protein>
    <submittedName>
        <fullName evidence="1">DUF1572 domain-containing protein</fullName>
    </submittedName>
</protein>
<comment type="caution">
    <text evidence="1">The sequence shown here is derived from an EMBL/GenBank/DDBJ whole genome shotgun (WGS) entry which is preliminary data.</text>
</comment>
<proteinExistence type="predicted"/>
<name>A0A3M8CWP5_9BACL</name>
<dbReference type="EMBL" id="RHHU01000018">
    <property type="protein sequence ID" value="RNB79889.1"/>
    <property type="molecule type" value="Genomic_DNA"/>
</dbReference>
<gene>
    <name evidence="1" type="ORF">EDM59_26160</name>
</gene>
<dbReference type="Gene3D" id="1.20.120.450">
    <property type="entry name" value="dinb family like domain"/>
    <property type="match status" value="1"/>
</dbReference>
<organism evidence="1 2">
    <name type="scientific">Brevibacillus nitrificans</name>
    <dbReference type="NCBI Taxonomy" id="651560"/>
    <lineage>
        <taxon>Bacteria</taxon>
        <taxon>Bacillati</taxon>
        <taxon>Bacillota</taxon>
        <taxon>Bacilli</taxon>
        <taxon>Bacillales</taxon>
        <taxon>Paenibacillaceae</taxon>
        <taxon>Brevibacillus</taxon>
    </lineage>
</organism>
<accession>A0A3M8CWP5</accession>
<sequence length="176" mass="20563">MNKIERRGTNMHLFYKQTLQLLDTELDRIHIALDRLSHEQIWKKGRESTNSIGNLCLHLAGNEYQNVVSAIGSKPFVRERSAEFLAMGSYTSAQLRERLFDVRAQSRQVIEKLTEEDFHREVTIAYPPGAGIASYQKTIMELLYHTTSHYSYHTGQIVYMTRILQEGDEHLLRWKH</sequence>
<dbReference type="Pfam" id="PF07609">
    <property type="entry name" value="DUF1572"/>
    <property type="match status" value="1"/>
</dbReference>
<evidence type="ECO:0000313" key="2">
    <source>
        <dbReference type="Proteomes" id="UP000269573"/>
    </source>
</evidence>